<organism evidence="4 5">
    <name type="scientific">Vanessa tameamea</name>
    <name type="common">Kamehameha butterfly</name>
    <dbReference type="NCBI Taxonomy" id="334116"/>
    <lineage>
        <taxon>Eukaryota</taxon>
        <taxon>Metazoa</taxon>
        <taxon>Ecdysozoa</taxon>
        <taxon>Arthropoda</taxon>
        <taxon>Hexapoda</taxon>
        <taxon>Insecta</taxon>
        <taxon>Pterygota</taxon>
        <taxon>Neoptera</taxon>
        <taxon>Endopterygota</taxon>
        <taxon>Lepidoptera</taxon>
        <taxon>Glossata</taxon>
        <taxon>Ditrysia</taxon>
        <taxon>Papilionoidea</taxon>
        <taxon>Nymphalidae</taxon>
        <taxon>Nymphalinae</taxon>
        <taxon>Vanessa</taxon>
    </lineage>
</organism>
<feature type="domain" description="CCC" evidence="3">
    <location>
        <begin position="77"/>
        <end position="178"/>
    </location>
</feature>
<dbReference type="InterPro" id="IPR058250">
    <property type="entry name" value="CCC"/>
</dbReference>
<dbReference type="Pfam" id="PF26644">
    <property type="entry name" value="CCC"/>
    <property type="match status" value="1"/>
</dbReference>
<keyword evidence="4" id="KW-1185">Reference proteome</keyword>
<feature type="transmembrane region" description="Helical" evidence="1">
    <location>
        <begin position="187"/>
        <end position="204"/>
    </location>
</feature>
<evidence type="ECO:0000313" key="4">
    <source>
        <dbReference type="Proteomes" id="UP001652626"/>
    </source>
</evidence>
<evidence type="ECO:0000259" key="3">
    <source>
        <dbReference type="Pfam" id="PF26644"/>
    </source>
</evidence>
<name>A0A8B8I3J7_VANTA</name>
<dbReference type="OMA" id="VCTRREL"/>
<sequence length="206" mass="23170">MRRVRDVVLAWTLRLLALALLPAVPARPDVIFRVPEVVVRPISGTKSVGIGPGNSSRTNDSERWGETVVEVQYEEYFVEHEVSTAAARQAAAVLKLDDIPETRVGCGVCTRRELEYCETRVLADHCCCERHYLPEPFPWLPHTCYVGPHRCRPLAHDCVRYVRLRDCCCYKKLAERWKGILSKSSRVSVGGVSLLLLAALLLAARM</sequence>
<dbReference type="GeneID" id="113397053"/>
<dbReference type="AlphaFoldDB" id="A0A8B8I3J7"/>
<accession>A0A8B8I3J7</accession>
<keyword evidence="1" id="KW-1133">Transmembrane helix</keyword>
<keyword evidence="2" id="KW-0732">Signal</keyword>
<evidence type="ECO:0000256" key="1">
    <source>
        <dbReference type="SAM" id="Phobius"/>
    </source>
</evidence>
<feature type="signal peptide" evidence="2">
    <location>
        <begin position="1"/>
        <end position="26"/>
    </location>
</feature>
<evidence type="ECO:0000313" key="5">
    <source>
        <dbReference type="RefSeq" id="XP_026490982.2"/>
    </source>
</evidence>
<feature type="chain" id="PRO_5046019163" evidence="2">
    <location>
        <begin position="27"/>
        <end position="206"/>
    </location>
</feature>
<proteinExistence type="predicted"/>
<protein>
    <submittedName>
        <fullName evidence="5">Uncharacterized protein LOC113397053</fullName>
    </submittedName>
</protein>
<keyword evidence="1" id="KW-0472">Membrane</keyword>
<reference evidence="5" key="1">
    <citation type="submission" date="2025-08" db="UniProtKB">
        <authorList>
            <consortium name="RefSeq"/>
        </authorList>
    </citation>
    <scope>IDENTIFICATION</scope>
    <source>
        <tissue evidence="5">Whole body</tissue>
    </source>
</reference>
<dbReference type="Proteomes" id="UP001652626">
    <property type="component" value="Chromosome 19"/>
</dbReference>
<gene>
    <name evidence="5" type="primary">LOC113397053</name>
</gene>
<dbReference type="OrthoDB" id="6610578at2759"/>
<dbReference type="RefSeq" id="XP_026490982.2">
    <property type="nucleotide sequence ID" value="XM_026635197.2"/>
</dbReference>
<keyword evidence="1" id="KW-0812">Transmembrane</keyword>
<evidence type="ECO:0000256" key="2">
    <source>
        <dbReference type="SAM" id="SignalP"/>
    </source>
</evidence>